<dbReference type="PATRIC" id="fig|1166018.3.peg.1467"/>
<dbReference type="eggNOG" id="ENOG50308FX">
    <property type="taxonomic scope" value="Bacteria"/>
</dbReference>
<evidence type="ECO:0008006" key="4">
    <source>
        <dbReference type="Google" id="ProtNLM"/>
    </source>
</evidence>
<keyword evidence="3" id="KW-1185">Reference proteome</keyword>
<proteinExistence type="predicted"/>
<organism evidence="2 3">
    <name type="scientific">Fibrella aestuarina BUZ 2</name>
    <dbReference type="NCBI Taxonomy" id="1166018"/>
    <lineage>
        <taxon>Bacteria</taxon>
        <taxon>Pseudomonadati</taxon>
        <taxon>Bacteroidota</taxon>
        <taxon>Cytophagia</taxon>
        <taxon>Cytophagales</taxon>
        <taxon>Spirosomataceae</taxon>
        <taxon>Fibrella</taxon>
    </lineage>
</organism>
<feature type="region of interest" description="Disordered" evidence="1">
    <location>
        <begin position="132"/>
        <end position="167"/>
    </location>
</feature>
<dbReference type="AlphaFoldDB" id="I0KEE8"/>
<name>I0KEE8_9BACT</name>
<accession>I0KEE8</accession>
<sequence length="258" mass="27532">MKNSILPLSLALLALASCRPSTQDDANDAGGTANAKLAREVVGVRMLSNDANYDEPCNYLAEEFIRNTFKLGATTEMEKVDGPRGCTFSWENNQVTVSFGSVKPYPSIYHAEYVFNKLYQPGVKQPMAMADEKPALSGPEPEGTAAEQPAESATGTIAKRDTSAANDTATTVSRVTAAATKLTTPAASTGRFLAYPGLGDKAVWDPSARVMHVLLNNHILNVQVKSNAKPAQAQAQAAILSNVIFNEVVGEHFTEVGR</sequence>
<dbReference type="OrthoDB" id="934672at2"/>
<evidence type="ECO:0000313" key="2">
    <source>
        <dbReference type="EMBL" id="CCH02501.1"/>
    </source>
</evidence>
<protein>
    <recommendedName>
        <fullName evidence="4">Lipoprotein</fullName>
    </recommendedName>
</protein>
<dbReference type="RefSeq" id="WP_015333600.1">
    <property type="nucleotide sequence ID" value="NC_020054.1"/>
</dbReference>
<evidence type="ECO:0000256" key="1">
    <source>
        <dbReference type="SAM" id="MobiDB-lite"/>
    </source>
</evidence>
<reference evidence="2 3" key="1">
    <citation type="journal article" date="2012" name="J. Bacteriol.">
        <title>Genome Sequence of Fibrella aestuarina BUZ 2T, a Filamentous Marine Bacterium.</title>
        <authorList>
            <person name="Filippini M."/>
            <person name="Qi W."/>
            <person name="Blom J."/>
            <person name="Goesmann A."/>
            <person name="Smits T.H."/>
            <person name="Bagheri H.C."/>
        </authorList>
    </citation>
    <scope>NUCLEOTIDE SEQUENCE [LARGE SCALE GENOMIC DNA]</scope>
    <source>
        <strain evidence="3">BUZ 2T</strain>
    </source>
</reference>
<evidence type="ECO:0000313" key="3">
    <source>
        <dbReference type="Proteomes" id="UP000011058"/>
    </source>
</evidence>
<gene>
    <name evidence="2" type="ORF">FAES_4502</name>
</gene>
<dbReference type="STRING" id="1166018.FAES_4502"/>
<dbReference type="Proteomes" id="UP000011058">
    <property type="component" value="Chromosome"/>
</dbReference>
<dbReference type="HOGENOM" id="CLU_997164_0_0_10"/>
<dbReference type="KEGG" id="fae:FAES_4502"/>
<dbReference type="EMBL" id="HE796683">
    <property type="protein sequence ID" value="CCH02501.1"/>
    <property type="molecule type" value="Genomic_DNA"/>
</dbReference>
<dbReference type="PROSITE" id="PS51257">
    <property type="entry name" value="PROKAR_LIPOPROTEIN"/>
    <property type="match status" value="1"/>
</dbReference>